<evidence type="ECO:0000313" key="2">
    <source>
        <dbReference type="Proteomes" id="UP001501725"/>
    </source>
</evidence>
<accession>A0ABP8GKB2</accession>
<organism evidence="1 2">
    <name type="scientific">Flaviaesturariibacter amylovorans</name>
    <dbReference type="NCBI Taxonomy" id="1084520"/>
    <lineage>
        <taxon>Bacteria</taxon>
        <taxon>Pseudomonadati</taxon>
        <taxon>Bacteroidota</taxon>
        <taxon>Chitinophagia</taxon>
        <taxon>Chitinophagales</taxon>
        <taxon>Chitinophagaceae</taxon>
        <taxon>Flaviaestuariibacter</taxon>
    </lineage>
</organism>
<evidence type="ECO:0008006" key="3">
    <source>
        <dbReference type="Google" id="ProtNLM"/>
    </source>
</evidence>
<comment type="caution">
    <text evidence="1">The sequence shown here is derived from an EMBL/GenBank/DDBJ whole genome shotgun (WGS) entry which is preliminary data.</text>
</comment>
<dbReference type="Proteomes" id="UP001501725">
    <property type="component" value="Unassembled WGS sequence"/>
</dbReference>
<sequence length="286" mass="30959">MAGAGLCLTLAHCSDSSKNNASDNFAFNLPKGKTFLYSVDYTIGQEVQGQTINSRIQGDYSMEVTDETDSLKTLRMTYDRIAMNMVTPDQTITVDSDKGDTATGTAEAANMQGMMNKMFRSMKGKAFTMKVNREGKVVSIEGMQQMADAVVNSMGLPEEARAGVLQGFSQQFNDESLKETFSQSFNIFPNKPVKVGDTWTRTFAGERTPLNTKTTYTVKAIEGGNVVLDAKSDVSMTGQQSMKGVQTGTMRVDGKTGLVLNGEVNLALEGPMKMTSKGTFTGKPKS</sequence>
<protein>
    <recommendedName>
        <fullName evidence="3">DUF4412 domain-containing protein</fullName>
    </recommendedName>
</protein>
<reference evidence="2" key="1">
    <citation type="journal article" date="2019" name="Int. J. Syst. Evol. Microbiol.">
        <title>The Global Catalogue of Microorganisms (GCM) 10K type strain sequencing project: providing services to taxonomists for standard genome sequencing and annotation.</title>
        <authorList>
            <consortium name="The Broad Institute Genomics Platform"/>
            <consortium name="The Broad Institute Genome Sequencing Center for Infectious Disease"/>
            <person name="Wu L."/>
            <person name="Ma J."/>
        </authorList>
    </citation>
    <scope>NUCLEOTIDE SEQUENCE [LARGE SCALE GENOMIC DNA]</scope>
    <source>
        <strain evidence="2">JCM 17919</strain>
    </source>
</reference>
<gene>
    <name evidence="1" type="ORF">GCM10023184_14310</name>
</gene>
<name>A0ABP8GKB2_9BACT</name>
<proteinExistence type="predicted"/>
<evidence type="ECO:0000313" key="1">
    <source>
        <dbReference type="EMBL" id="GAA4325964.1"/>
    </source>
</evidence>
<dbReference type="EMBL" id="BAABGY010000006">
    <property type="protein sequence ID" value="GAA4325964.1"/>
    <property type="molecule type" value="Genomic_DNA"/>
</dbReference>
<dbReference type="Pfam" id="PF19777">
    <property type="entry name" value="DUF6263"/>
    <property type="match status" value="1"/>
</dbReference>
<keyword evidence="2" id="KW-1185">Reference proteome</keyword>
<dbReference type="InterPro" id="IPR046230">
    <property type="entry name" value="DUF6263"/>
</dbReference>